<reference evidence="2 3" key="2">
    <citation type="submission" date="2018-11" db="EMBL/GenBank/DDBJ databases">
        <authorList>
            <consortium name="Pathogen Informatics"/>
        </authorList>
    </citation>
    <scope>NUCLEOTIDE SEQUENCE [LARGE SCALE GENOMIC DNA]</scope>
    <source>
        <strain evidence="2">Dakar</strain>
        <strain evidence="3">Dakar, Senegal</strain>
    </source>
</reference>
<proteinExistence type="predicted"/>
<dbReference type="WBParaSite" id="SCUD_0000260301-mRNA-1">
    <property type="protein sequence ID" value="SCUD_0000260301-mRNA-1"/>
    <property type="gene ID" value="SCUD_0000260301"/>
</dbReference>
<sequence>MKQLYDTTKKLEGKYSKTERPVTDKEDMTITEIRGQRNRWVEHFDPDPLNPSNIQSPHTDNPIDVTPPTTDEIRMVIGQIESVKAV</sequence>
<gene>
    <name evidence="2" type="ORF">SCUD_LOCUS2604</name>
</gene>
<feature type="compositionally biased region" description="Polar residues" evidence="1">
    <location>
        <begin position="50"/>
        <end position="59"/>
    </location>
</feature>
<dbReference type="AlphaFoldDB" id="A0A183JIS9"/>
<feature type="region of interest" description="Disordered" evidence="1">
    <location>
        <begin position="43"/>
        <end position="68"/>
    </location>
</feature>
<evidence type="ECO:0000313" key="2">
    <source>
        <dbReference type="EMBL" id="VDO75714.1"/>
    </source>
</evidence>
<organism evidence="4">
    <name type="scientific">Schistosoma curassoni</name>
    <dbReference type="NCBI Taxonomy" id="6186"/>
    <lineage>
        <taxon>Eukaryota</taxon>
        <taxon>Metazoa</taxon>
        <taxon>Spiralia</taxon>
        <taxon>Lophotrochozoa</taxon>
        <taxon>Platyhelminthes</taxon>
        <taxon>Trematoda</taxon>
        <taxon>Digenea</taxon>
        <taxon>Strigeidida</taxon>
        <taxon>Schistosomatoidea</taxon>
        <taxon>Schistosomatidae</taxon>
        <taxon>Schistosoma</taxon>
    </lineage>
</organism>
<dbReference type="Proteomes" id="UP000279833">
    <property type="component" value="Unassembled WGS sequence"/>
</dbReference>
<evidence type="ECO:0000313" key="3">
    <source>
        <dbReference type="Proteomes" id="UP000279833"/>
    </source>
</evidence>
<evidence type="ECO:0000313" key="4">
    <source>
        <dbReference type="WBParaSite" id="SCUD_0000260301-mRNA-1"/>
    </source>
</evidence>
<accession>A0A183JIS9</accession>
<dbReference type="EMBL" id="UZAK01002595">
    <property type="protein sequence ID" value="VDO75714.1"/>
    <property type="molecule type" value="Genomic_DNA"/>
</dbReference>
<protein>
    <submittedName>
        <fullName evidence="4">Nonstructural protein</fullName>
    </submittedName>
</protein>
<reference evidence="4" key="1">
    <citation type="submission" date="2016-06" db="UniProtKB">
        <authorList>
            <consortium name="WormBaseParasite"/>
        </authorList>
    </citation>
    <scope>IDENTIFICATION</scope>
</reference>
<feature type="region of interest" description="Disordered" evidence="1">
    <location>
        <begin position="1"/>
        <end position="23"/>
    </location>
</feature>
<name>A0A183JIS9_9TREM</name>
<feature type="compositionally biased region" description="Basic and acidic residues" evidence="1">
    <location>
        <begin position="7"/>
        <end position="23"/>
    </location>
</feature>
<keyword evidence="3" id="KW-1185">Reference proteome</keyword>
<evidence type="ECO:0000256" key="1">
    <source>
        <dbReference type="SAM" id="MobiDB-lite"/>
    </source>
</evidence>